<sequence>MLGLPFAQPPLSNLRFRSPVPVTTLNGSTFDATNWGAGCPQVLTEVSLSPSSELWTRRHHPTLMIAQTPSPVLSEDCLNLNIFRPAGTKAGAKLPVMVWIYGGDFRIGAAASYNGSTLVTHSITRGTPILYVNFNYRLAALSWIQENIESFGGDKKKVTLFGESAGAIAIADLFLNSNLEKYIRGAIFESGTMGSNRLLLPSEGQGLWTSFLSLVPACANTSTTFNSFECLRTVPVDVIVNAHATAVATTVVGWTPTIDGPGGFIPELPSKLMAKGHFSRIPFISGTNLDEGTLFVDTSVTTVDDLRVYIASQLPGINPESNPAQMNATIDRMLELYPDDPALGSPFGTGNETFGLSKEWKRGAAISCDVNFSGVRRGWTEAASKFGVKTYAYLFTDPQLDSGFLGIPHASEVSYVYGTPTITFVTPASPEAFASLSPVIMDYWISFAATLDPNDGKGTKRAHWKPFTPEYQALMQLHADNVTMIPDDFRIAPIAFINRYAPLFGH</sequence>
<dbReference type="GO" id="GO:0052689">
    <property type="term" value="F:carboxylic ester hydrolase activity"/>
    <property type="evidence" value="ECO:0007669"/>
    <property type="project" value="TreeGrafter"/>
</dbReference>
<proteinExistence type="inferred from homology"/>
<organism evidence="5 6">
    <name type="scientific">Mycena venus</name>
    <dbReference type="NCBI Taxonomy" id="2733690"/>
    <lineage>
        <taxon>Eukaryota</taxon>
        <taxon>Fungi</taxon>
        <taxon>Dikarya</taxon>
        <taxon>Basidiomycota</taxon>
        <taxon>Agaricomycotina</taxon>
        <taxon>Agaricomycetes</taxon>
        <taxon>Agaricomycetidae</taxon>
        <taxon>Agaricales</taxon>
        <taxon>Marasmiineae</taxon>
        <taxon>Mycenaceae</taxon>
        <taxon>Mycena</taxon>
    </lineage>
</organism>
<evidence type="ECO:0000256" key="1">
    <source>
        <dbReference type="ARBA" id="ARBA00005964"/>
    </source>
</evidence>
<evidence type="ECO:0000256" key="2">
    <source>
        <dbReference type="ARBA" id="ARBA00022801"/>
    </source>
</evidence>
<evidence type="ECO:0000256" key="3">
    <source>
        <dbReference type="RuleBase" id="RU361235"/>
    </source>
</evidence>
<dbReference type="OrthoDB" id="408631at2759"/>
<keyword evidence="2 3" id="KW-0378">Hydrolase</keyword>
<dbReference type="SUPFAM" id="SSF53474">
    <property type="entry name" value="alpha/beta-Hydrolases"/>
    <property type="match status" value="1"/>
</dbReference>
<dbReference type="AlphaFoldDB" id="A0A8H7D216"/>
<dbReference type="Pfam" id="PF00135">
    <property type="entry name" value="COesterase"/>
    <property type="match status" value="1"/>
</dbReference>
<dbReference type="InterPro" id="IPR029058">
    <property type="entry name" value="AB_hydrolase_fold"/>
</dbReference>
<dbReference type="PANTHER" id="PTHR43918:SF4">
    <property type="entry name" value="CARBOXYLIC ESTER HYDROLASE"/>
    <property type="match status" value="1"/>
</dbReference>
<dbReference type="PROSITE" id="PS00122">
    <property type="entry name" value="CARBOXYLESTERASE_B_1"/>
    <property type="match status" value="1"/>
</dbReference>
<dbReference type="EC" id="3.1.1.-" evidence="3"/>
<accession>A0A8H7D216</accession>
<dbReference type="InterPro" id="IPR002018">
    <property type="entry name" value="CarbesteraseB"/>
</dbReference>
<name>A0A8H7D216_9AGAR</name>
<dbReference type="EMBL" id="JACAZI010000007">
    <property type="protein sequence ID" value="KAF7356201.1"/>
    <property type="molecule type" value="Genomic_DNA"/>
</dbReference>
<dbReference type="PANTHER" id="PTHR43918">
    <property type="entry name" value="ACETYLCHOLINESTERASE"/>
    <property type="match status" value="1"/>
</dbReference>
<comment type="similarity">
    <text evidence="1 3">Belongs to the type-B carboxylesterase/lipase family.</text>
</comment>
<dbReference type="InterPro" id="IPR050654">
    <property type="entry name" value="AChE-related_enzymes"/>
</dbReference>
<evidence type="ECO:0000313" key="6">
    <source>
        <dbReference type="Proteomes" id="UP000620124"/>
    </source>
</evidence>
<feature type="domain" description="Carboxylesterase type B" evidence="4">
    <location>
        <begin position="139"/>
        <end position="482"/>
    </location>
</feature>
<protein>
    <recommendedName>
        <fullName evidence="3">Carboxylic ester hydrolase</fullName>
        <ecNumber evidence="3">3.1.1.-</ecNumber>
    </recommendedName>
</protein>
<dbReference type="Proteomes" id="UP000620124">
    <property type="component" value="Unassembled WGS sequence"/>
</dbReference>
<evidence type="ECO:0000259" key="4">
    <source>
        <dbReference type="Pfam" id="PF00135"/>
    </source>
</evidence>
<evidence type="ECO:0000313" key="5">
    <source>
        <dbReference type="EMBL" id="KAF7356201.1"/>
    </source>
</evidence>
<comment type="caution">
    <text evidence="5">The sequence shown here is derived from an EMBL/GenBank/DDBJ whole genome shotgun (WGS) entry which is preliminary data.</text>
</comment>
<keyword evidence="6" id="KW-1185">Reference proteome</keyword>
<dbReference type="InterPro" id="IPR019826">
    <property type="entry name" value="Carboxylesterase_B_AS"/>
</dbReference>
<reference evidence="5" key="1">
    <citation type="submission" date="2020-05" db="EMBL/GenBank/DDBJ databases">
        <title>Mycena genomes resolve the evolution of fungal bioluminescence.</title>
        <authorList>
            <person name="Tsai I.J."/>
        </authorList>
    </citation>
    <scope>NUCLEOTIDE SEQUENCE</scope>
    <source>
        <strain evidence="5">CCC161011</strain>
    </source>
</reference>
<dbReference type="Gene3D" id="3.40.50.1820">
    <property type="entry name" value="alpha/beta hydrolase"/>
    <property type="match status" value="1"/>
</dbReference>
<gene>
    <name evidence="5" type="ORF">MVEN_00951500</name>
</gene>